<name>A0ABP7Y4N3_9ACTN</name>
<evidence type="ECO:0000313" key="5">
    <source>
        <dbReference type="Proteomes" id="UP001501495"/>
    </source>
</evidence>
<reference evidence="5" key="1">
    <citation type="journal article" date="2019" name="Int. J. Syst. Evol. Microbiol.">
        <title>The Global Catalogue of Microorganisms (GCM) 10K type strain sequencing project: providing services to taxonomists for standard genome sequencing and annotation.</title>
        <authorList>
            <consortium name="The Broad Institute Genomics Platform"/>
            <consortium name="The Broad Institute Genome Sequencing Center for Infectious Disease"/>
            <person name="Wu L."/>
            <person name="Ma J."/>
        </authorList>
    </citation>
    <scope>NUCLEOTIDE SEQUENCE [LARGE SCALE GENOMIC DNA]</scope>
    <source>
        <strain evidence="5">JCM 16703</strain>
    </source>
</reference>
<evidence type="ECO:0000256" key="2">
    <source>
        <dbReference type="ARBA" id="ARBA00022840"/>
    </source>
</evidence>
<comment type="caution">
    <text evidence="4">The sequence shown here is derived from an EMBL/GenBank/DDBJ whole genome shotgun (WGS) entry which is preliminary data.</text>
</comment>
<dbReference type="Gene3D" id="3.40.50.300">
    <property type="entry name" value="P-loop containing nucleotide triphosphate hydrolases"/>
    <property type="match status" value="1"/>
</dbReference>
<dbReference type="SUPFAM" id="SSF52540">
    <property type="entry name" value="P-loop containing nucleoside triphosphate hydrolases"/>
    <property type="match status" value="1"/>
</dbReference>
<dbReference type="Proteomes" id="UP001501495">
    <property type="component" value="Unassembled WGS sequence"/>
</dbReference>
<evidence type="ECO:0000256" key="1">
    <source>
        <dbReference type="ARBA" id="ARBA00022741"/>
    </source>
</evidence>
<organism evidence="4 5">
    <name type="scientific">Nocardioides fonticola</name>
    <dbReference type="NCBI Taxonomy" id="450363"/>
    <lineage>
        <taxon>Bacteria</taxon>
        <taxon>Bacillati</taxon>
        <taxon>Actinomycetota</taxon>
        <taxon>Actinomycetes</taxon>
        <taxon>Propionibacteriales</taxon>
        <taxon>Nocardioidaceae</taxon>
        <taxon>Nocardioides</taxon>
    </lineage>
</organism>
<evidence type="ECO:0008006" key="6">
    <source>
        <dbReference type="Google" id="ProtNLM"/>
    </source>
</evidence>
<dbReference type="InterPro" id="IPR027417">
    <property type="entry name" value="P-loop_NTPase"/>
</dbReference>
<feature type="region of interest" description="Disordered" evidence="3">
    <location>
        <begin position="122"/>
        <end position="197"/>
    </location>
</feature>
<accession>A0ABP7Y4N3</accession>
<gene>
    <name evidence="4" type="ORF">GCM10022215_44050</name>
</gene>
<dbReference type="EMBL" id="BAAAZH010000037">
    <property type="protein sequence ID" value="GAA4130446.1"/>
    <property type="molecule type" value="Genomic_DNA"/>
</dbReference>
<protein>
    <recommendedName>
        <fullName evidence="6">CobQ/CobB/MinD/ParA nucleotide binding domain-containing protein</fullName>
    </recommendedName>
</protein>
<dbReference type="PANTHER" id="PTHR43384">
    <property type="entry name" value="SEPTUM SITE-DETERMINING PROTEIN MIND HOMOLOG, CHLOROPLASTIC-RELATED"/>
    <property type="match status" value="1"/>
</dbReference>
<evidence type="ECO:0000256" key="3">
    <source>
        <dbReference type="SAM" id="MobiDB-lite"/>
    </source>
</evidence>
<keyword evidence="1" id="KW-0547">Nucleotide-binding</keyword>
<evidence type="ECO:0000313" key="4">
    <source>
        <dbReference type="EMBL" id="GAA4130446.1"/>
    </source>
</evidence>
<dbReference type="InterPro" id="IPR050625">
    <property type="entry name" value="ParA/MinD_ATPase"/>
</dbReference>
<keyword evidence="2" id="KW-0067">ATP-binding</keyword>
<dbReference type="RefSeq" id="WP_344735712.1">
    <property type="nucleotide sequence ID" value="NZ_BAAAZH010000037.1"/>
</dbReference>
<dbReference type="PANTHER" id="PTHR43384:SF6">
    <property type="entry name" value="SEPTUM SITE-DETERMINING PROTEIN MIND HOMOLOG, CHLOROPLASTIC"/>
    <property type="match status" value="1"/>
</dbReference>
<sequence>MAGRPVVVLLAGAGAGWESPVLAAAQRRPDVVVLRRCVDVEDLLAATASGQADVAVVALDAVGLDLAAVDRLHRDGVAVVGVLPEGGALEQAREHAARIGLESVGLGDDVEGLIGAIVAAPGQRAARPTRAPHPTTGDAANRHRGEPDADRPADDPARPATTGRRVAEPSLPGSDLAAGPTGDLTGDSTGDPFGDPAEASGRVLVVWGPAGAPGRTTTAVALSAAAAAAGRPSVLVDVDPYGGAVAQHLGVLEEVSGLLAASRLAAGGTLGVGVHGVVRGLGPGWSVVTGLPRPDRWSEVRPGTVTDLLEALRVVGDVVVDAGPGLEEDPYAELAGRAARDQTTLEALAVADEIVVVLGPDPVGLSRGARGLATLAEVTGGRPVRVVVNRMRSSLGWSERDILALVRGFPGVTEVHTVPDDRGAVDRALAAGRAVTDHDGAAARAFRAVAQELARREAVALGQAANSR</sequence>
<feature type="compositionally biased region" description="Basic and acidic residues" evidence="3">
    <location>
        <begin position="140"/>
        <end position="157"/>
    </location>
</feature>
<proteinExistence type="predicted"/>
<keyword evidence="5" id="KW-1185">Reference proteome</keyword>